<evidence type="ECO:0000256" key="2">
    <source>
        <dbReference type="PROSITE-ProRule" id="PRU01282"/>
    </source>
</evidence>
<organism evidence="3 4">
    <name type="scientific">Herbaspirillum hiltneri N3</name>
    <dbReference type="NCBI Taxonomy" id="1262470"/>
    <lineage>
        <taxon>Bacteria</taxon>
        <taxon>Pseudomonadati</taxon>
        <taxon>Pseudomonadota</taxon>
        <taxon>Betaproteobacteria</taxon>
        <taxon>Burkholderiales</taxon>
        <taxon>Oxalobacteraceae</taxon>
        <taxon>Herbaspirillum</taxon>
    </lineage>
</organism>
<comment type="similarity">
    <text evidence="1 2">Belongs to the ArsC family.</text>
</comment>
<dbReference type="PANTHER" id="PTHR30041">
    <property type="entry name" value="ARSENATE REDUCTASE"/>
    <property type="match status" value="1"/>
</dbReference>
<dbReference type="PANTHER" id="PTHR30041:SF8">
    <property type="entry name" value="PROTEIN YFFB"/>
    <property type="match status" value="1"/>
</dbReference>
<dbReference type="InterPro" id="IPR006504">
    <property type="entry name" value="Tscrpt_reg_Spx/MgsR"/>
</dbReference>
<sequence>MSKQVTLYGIPNCDTVKKARTWLDANGVAYTFHDFKKAGLDAGLVKTWLKDIPWDTLINRKGTTWRGLPEERKAGITDNASATALIVELPSIVKRPVLETGSAPTHVGFTADLYQQIFKN</sequence>
<dbReference type="CDD" id="cd03035">
    <property type="entry name" value="ArsC_Yffb"/>
    <property type="match status" value="1"/>
</dbReference>
<evidence type="ECO:0000256" key="1">
    <source>
        <dbReference type="ARBA" id="ARBA00007198"/>
    </source>
</evidence>
<reference evidence="4" key="1">
    <citation type="journal article" date="2015" name="Genome Announc.">
        <title>Complete Genome Sequence of Herbaspirillum hiltneri N3 (DSM 17495), Isolated from Surface-Sterilized Wheat Roots.</title>
        <authorList>
            <person name="Guizelini D."/>
            <person name="Saizaki P.M."/>
            <person name="Coimbra N.A."/>
            <person name="Weiss V.A."/>
            <person name="Faoro H."/>
            <person name="Sfeir M.Z."/>
            <person name="Baura V.A."/>
            <person name="Monteiro R.A."/>
            <person name="Chubatsu L.S."/>
            <person name="Souza E.M."/>
            <person name="Cruz L.M."/>
            <person name="Pedrosa F.O."/>
            <person name="Raittz R.T."/>
            <person name="Marchaukoski J.N."/>
            <person name="Steffens M.B."/>
        </authorList>
    </citation>
    <scope>NUCLEOTIDE SEQUENCE [LARGE SCALE GENOMIC DNA]</scope>
    <source>
        <strain evidence="4">N3</strain>
    </source>
</reference>
<name>A0ABM5V0X2_9BURK</name>
<protein>
    <submittedName>
        <fullName evidence="3">ArsC family transcriptional regulator</fullName>
    </submittedName>
</protein>
<dbReference type="NCBIfam" id="TIGR01617">
    <property type="entry name" value="arsC_related"/>
    <property type="match status" value="1"/>
</dbReference>
<dbReference type="InterPro" id="IPR006660">
    <property type="entry name" value="Arsenate_reductase-like"/>
</dbReference>
<dbReference type="NCBIfam" id="NF008107">
    <property type="entry name" value="PRK10853.1"/>
    <property type="match status" value="1"/>
</dbReference>
<dbReference type="Pfam" id="PF03960">
    <property type="entry name" value="ArsC"/>
    <property type="match status" value="1"/>
</dbReference>
<dbReference type="InterPro" id="IPR036249">
    <property type="entry name" value="Thioredoxin-like_sf"/>
</dbReference>
<gene>
    <name evidence="3" type="ORF">F506_11590</name>
</gene>
<dbReference type="Gene3D" id="3.40.30.10">
    <property type="entry name" value="Glutaredoxin"/>
    <property type="match status" value="1"/>
</dbReference>
<dbReference type="Proteomes" id="UP000063429">
    <property type="component" value="Chromosome"/>
</dbReference>
<dbReference type="PROSITE" id="PS51353">
    <property type="entry name" value="ARSC"/>
    <property type="match status" value="1"/>
</dbReference>
<accession>A0ABM5V0X2</accession>
<proteinExistence type="inferred from homology"/>
<evidence type="ECO:0000313" key="3">
    <source>
        <dbReference type="EMBL" id="AKZ63225.1"/>
    </source>
</evidence>
<dbReference type="SUPFAM" id="SSF52833">
    <property type="entry name" value="Thioredoxin-like"/>
    <property type="match status" value="1"/>
</dbReference>
<evidence type="ECO:0000313" key="4">
    <source>
        <dbReference type="Proteomes" id="UP000063429"/>
    </source>
</evidence>
<dbReference type="EMBL" id="CP011409">
    <property type="protein sequence ID" value="AKZ63225.1"/>
    <property type="molecule type" value="Genomic_DNA"/>
</dbReference>
<keyword evidence="4" id="KW-1185">Reference proteome</keyword>
<dbReference type="RefSeq" id="WP_053197601.1">
    <property type="nucleotide sequence ID" value="NZ_CP011409.1"/>
</dbReference>